<organism evidence="2 3">
    <name type="scientific">Algoriphagus kandeliae</name>
    <dbReference type="NCBI Taxonomy" id="2562278"/>
    <lineage>
        <taxon>Bacteria</taxon>
        <taxon>Pseudomonadati</taxon>
        <taxon>Bacteroidota</taxon>
        <taxon>Cytophagia</taxon>
        <taxon>Cytophagales</taxon>
        <taxon>Cyclobacteriaceae</taxon>
        <taxon>Algoriphagus</taxon>
    </lineage>
</organism>
<accession>A0A4Y9R237</accession>
<dbReference type="Proteomes" id="UP000297647">
    <property type="component" value="Unassembled WGS sequence"/>
</dbReference>
<sequence>MSELHKALIVGATTNPSRYAFMAARMFHERGIPFVPIGIKKGEVFGEEILDLRTKPDLKGIHTITLYIGPQHQEEWIDYLIGLKPKRIIFNPGTENMQFANRAKQEGIEVLFACNLVMLSTGQF</sequence>
<dbReference type="OrthoDB" id="708726at2"/>
<dbReference type="RefSeq" id="WP_135070087.1">
    <property type="nucleotide sequence ID" value="NZ_SPSB01000001.1"/>
</dbReference>
<dbReference type="InterPro" id="IPR036291">
    <property type="entry name" value="NAD(P)-bd_dom_sf"/>
</dbReference>
<name>A0A4Y9R237_9BACT</name>
<evidence type="ECO:0000313" key="2">
    <source>
        <dbReference type="EMBL" id="TFV97446.1"/>
    </source>
</evidence>
<dbReference type="SUPFAM" id="SSF51735">
    <property type="entry name" value="NAD(P)-binding Rossmann-fold domains"/>
    <property type="match status" value="1"/>
</dbReference>
<gene>
    <name evidence="2" type="ORF">E4S40_01965</name>
</gene>
<dbReference type="EMBL" id="SPSB01000001">
    <property type="protein sequence ID" value="TFV97446.1"/>
    <property type="molecule type" value="Genomic_DNA"/>
</dbReference>
<dbReference type="Pfam" id="PF13380">
    <property type="entry name" value="CoA_binding_2"/>
    <property type="match status" value="1"/>
</dbReference>
<dbReference type="InterPro" id="IPR003781">
    <property type="entry name" value="CoA-bd"/>
</dbReference>
<protein>
    <submittedName>
        <fullName evidence="2">CoA-binding protein</fullName>
    </submittedName>
</protein>
<evidence type="ECO:0000259" key="1">
    <source>
        <dbReference type="Pfam" id="PF13380"/>
    </source>
</evidence>
<proteinExistence type="predicted"/>
<feature type="domain" description="CoA-binding" evidence="1">
    <location>
        <begin position="7"/>
        <end position="119"/>
    </location>
</feature>
<comment type="caution">
    <text evidence="2">The sequence shown here is derived from an EMBL/GenBank/DDBJ whole genome shotgun (WGS) entry which is preliminary data.</text>
</comment>
<dbReference type="Gene3D" id="3.40.50.720">
    <property type="entry name" value="NAD(P)-binding Rossmann-like Domain"/>
    <property type="match status" value="1"/>
</dbReference>
<evidence type="ECO:0000313" key="3">
    <source>
        <dbReference type="Proteomes" id="UP000297647"/>
    </source>
</evidence>
<reference evidence="2 3" key="1">
    <citation type="submission" date="2019-03" db="EMBL/GenBank/DDBJ databases">
        <title>Algoriphagus sp. nov, a new strain isolated from root system soil of mangrove plant Kandelia.</title>
        <authorList>
            <person name="Yin Q."/>
            <person name="Wang K."/>
            <person name="Song Z."/>
        </authorList>
    </citation>
    <scope>NUCLEOTIDE SEQUENCE [LARGE SCALE GENOMIC DNA]</scope>
    <source>
        <strain evidence="2 3">XY-J91</strain>
    </source>
</reference>
<keyword evidence="3" id="KW-1185">Reference proteome</keyword>
<dbReference type="AlphaFoldDB" id="A0A4Y9R237"/>